<dbReference type="KEGG" id="mae:Maeo_0548"/>
<dbReference type="PIRSF" id="PIRSF029129">
    <property type="entry name" value="DUF1786_pyruvate_format-lyase"/>
    <property type="match status" value="1"/>
</dbReference>
<dbReference type="InterPro" id="IPR014846">
    <property type="entry name" value="DUF1786_pyruvate_format-lyase"/>
</dbReference>
<gene>
    <name evidence="1" type="ordered locus">Maeo_0548</name>
</gene>
<protein>
    <submittedName>
        <fullName evidence="1">Domain of unkown function DUF1786 putative pyruvate format-lyase activating enzyme</fullName>
    </submittedName>
</protein>
<dbReference type="OrthoDB" id="51532at2157"/>
<accession>A6UUG1</accession>
<dbReference type="eggNOG" id="arCOG04365">
    <property type="taxonomic scope" value="Archaea"/>
</dbReference>
<dbReference type="GO" id="GO:0016829">
    <property type="term" value="F:lyase activity"/>
    <property type="evidence" value="ECO:0007669"/>
    <property type="project" value="UniProtKB-KW"/>
</dbReference>
<sequence>MNILCIDIGKGTQDIIYFNTEKNKNNIENAIKLILPSPTSIIANKIKNTNEDLKIDGSIMGGGPVNRAISELQEQGYKIEISKNAAPTIRDDLDVVRRRGIIIKDKIDNPNIIFGDLNFEMLENIFKEFGEEFRPDFVCVGCQDHGFVKGQSDRITRFNYFKELLQITDNPFEYIFKQETEQLNQFSRFNSIIQYLKNSGHSGFVMDSKVASICGILHYAKENDINEFVGLDIGNGHTLGVSIKDGKIKALFEHHTRLLTPVKLNKIVNKMINGTLTNEEIFNDRGHGATVVGGINPEKILISGPNRALFKEYGEYVYPGGDVMITGCVGLLNAYNYNYNYNYEK</sequence>
<organism evidence="1 2">
    <name type="scientific">Methanococcus aeolicus (strain ATCC BAA-1280 / DSM 17508 / OCM 812 / Nankai-3)</name>
    <dbReference type="NCBI Taxonomy" id="419665"/>
    <lineage>
        <taxon>Archaea</taxon>
        <taxon>Methanobacteriati</taxon>
        <taxon>Methanobacteriota</taxon>
        <taxon>Methanomada group</taxon>
        <taxon>Methanococci</taxon>
        <taxon>Methanococcales</taxon>
        <taxon>Methanococcaceae</taxon>
        <taxon>Methanococcus</taxon>
    </lineage>
</organism>
<reference evidence="1" key="1">
    <citation type="submission" date="2007-06" db="EMBL/GenBank/DDBJ databases">
        <title>Complete sequence of Methanococcus aeolicus Nankai-3.</title>
        <authorList>
            <consortium name="US DOE Joint Genome Institute"/>
            <person name="Copeland A."/>
            <person name="Lucas S."/>
            <person name="Lapidus A."/>
            <person name="Barry K."/>
            <person name="Glavina del Rio T."/>
            <person name="Dalin E."/>
            <person name="Tice H."/>
            <person name="Pitluck S."/>
            <person name="Chain P."/>
            <person name="Malfatti S."/>
            <person name="Shin M."/>
            <person name="Vergez L."/>
            <person name="Schmutz J."/>
            <person name="Larimer F."/>
            <person name="Land M."/>
            <person name="Hauser L."/>
            <person name="Kyrpides N."/>
            <person name="Lykidis A."/>
            <person name="Sieprawska-Lupa M."/>
            <person name="Whitman W.B."/>
            <person name="Richardson P."/>
        </authorList>
    </citation>
    <scope>NUCLEOTIDE SEQUENCE [LARGE SCALE GENOMIC DNA]</scope>
    <source>
        <strain evidence="1">Nankai-3</strain>
    </source>
</reference>
<keyword evidence="2" id="KW-1185">Reference proteome</keyword>
<dbReference type="Proteomes" id="UP000001106">
    <property type="component" value="Chromosome"/>
</dbReference>
<name>A6UUG1_META3</name>
<dbReference type="GeneID" id="5326328"/>
<dbReference type="EMBL" id="CP000743">
    <property type="protein sequence ID" value="ABR56133.1"/>
    <property type="molecule type" value="Genomic_DNA"/>
</dbReference>
<evidence type="ECO:0000313" key="2">
    <source>
        <dbReference type="Proteomes" id="UP000001106"/>
    </source>
</evidence>
<evidence type="ECO:0000313" key="1">
    <source>
        <dbReference type="EMBL" id="ABR56133.1"/>
    </source>
</evidence>
<dbReference type="AlphaFoldDB" id="A6UUG1"/>
<keyword evidence="1" id="KW-0670">Pyruvate</keyword>
<dbReference type="Pfam" id="PF08735">
    <property type="entry name" value="DUF1786"/>
    <property type="match status" value="1"/>
</dbReference>
<dbReference type="HOGENOM" id="CLU_803466_0_0_2"/>
<proteinExistence type="predicted"/>
<dbReference type="STRING" id="419665.Maeo_0548"/>
<dbReference type="RefSeq" id="WP_011973265.1">
    <property type="nucleotide sequence ID" value="NC_009635.1"/>
</dbReference>